<keyword evidence="6 8" id="KW-1133">Transmembrane helix</keyword>
<dbReference type="Pfam" id="PF03351">
    <property type="entry name" value="DOMON"/>
    <property type="match status" value="1"/>
</dbReference>
<evidence type="ECO:0000256" key="7">
    <source>
        <dbReference type="ARBA" id="ARBA00023136"/>
    </source>
</evidence>
<dbReference type="InterPro" id="IPR005018">
    <property type="entry name" value="DOMON_domain"/>
</dbReference>
<evidence type="ECO:0000313" key="12">
    <source>
        <dbReference type="EMBL" id="CAK9165775.1"/>
    </source>
</evidence>
<dbReference type="PANTHER" id="PTHR23130:SF115">
    <property type="entry name" value="OS01G0680900 PROTEIN"/>
    <property type="match status" value="1"/>
</dbReference>
<keyword evidence="5" id="KW-0249">Electron transport</keyword>
<dbReference type="EMBL" id="CAUOFW020004458">
    <property type="protein sequence ID" value="CAK9165775.1"/>
    <property type="molecule type" value="Genomic_DNA"/>
</dbReference>
<gene>
    <name evidence="12" type="ORF">ILEXP_LOCUS34948</name>
</gene>
<dbReference type="AlphaFoldDB" id="A0ABC8TE32"/>
<evidence type="ECO:0000256" key="8">
    <source>
        <dbReference type="SAM" id="Phobius"/>
    </source>
</evidence>
<dbReference type="PROSITE" id="PS50836">
    <property type="entry name" value="DOMON"/>
    <property type="match status" value="1"/>
</dbReference>
<evidence type="ECO:0000313" key="13">
    <source>
        <dbReference type="Proteomes" id="UP001642360"/>
    </source>
</evidence>
<dbReference type="InterPro" id="IPR045266">
    <property type="entry name" value="DOH_DOMON"/>
</dbReference>
<keyword evidence="13" id="KW-1185">Reference proteome</keyword>
<dbReference type="GO" id="GO:0016020">
    <property type="term" value="C:membrane"/>
    <property type="evidence" value="ECO:0007669"/>
    <property type="project" value="UniProtKB-SubCell"/>
</dbReference>
<feature type="transmembrane region" description="Helical" evidence="8">
    <location>
        <begin position="227"/>
        <end position="245"/>
    </location>
</feature>
<protein>
    <recommendedName>
        <fullName evidence="14">Cytochrome b561 and DOMON domain-containing protein</fullName>
    </recommendedName>
</protein>
<proteinExistence type="predicted"/>
<feature type="transmembrane region" description="Helical" evidence="8">
    <location>
        <begin position="257"/>
        <end position="281"/>
    </location>
</feature>
<keyword evidence="3 8" id="KW-0812">Transmembrane</keyword>
<dbReference type="SMART" id="SM00664">
    <property type="entry name" value="DoH"/>
    <property type="match status" value="1"/>
</dbReference>
<feature type="domain" description="DOMON" evidence="10">
    <location>
        <begin position="69"/>
        <end position="182"/>
    </location>
</feature>
<evidence type="ECO:0000256" key="3">
    <source>
        <dbReference type="ARBA" id="ARBA00022692"/>
    </source>
</evidence>
<comment type="caution">
    <text evidence="12">The sequence shown here is derived from an EMBL/GenBank/DDBJ whole genome shotgun (WGS) entry which is preliminary data.</text>
</comment>
<dbReference type="CDD" id="cd08760">
    <property type="entry name" value="Cyt_b561_FRRS1_like"/>
    <property type="match status" value="1"/>
</dbReference>
<evidence type="ECO:0000256" key="4">
    <source>
        <dbReference type="ARBA" id="ARBA00022729"/>
    </source>
</evidence>
<evidence type="ECO:0000259" key="10">
    <source>
        <dbReference type="PROSITE" id="PS50836"/>
    </source>
</evidence>
<evidence type="ECO:0000256" key="9">
    <source>
        <dbReference type="SAM" id="SignalP"/>
    </source>
</evidence>
<organism evidence="12 13">
    <name type="scientific">Ilex paraguariensis</name>
    <name type="common">yerba mate</name>
    <dbReference type="NCBI Taxonomy" id="185542"/>
    <lineage>
        <taxon>Eukaryota</taxon>
        <taxon>Viridiplantae</taxon>
        <taxon>Streptophyta</taxon>
        <taxon>Embryophyta</taxon>
        <taxon>Tracheophyta</taxon>
        <taxon>Spermatophyta</taxon>
        <taxon>Magnoliopsida</taxon>
        <taxon>eudicotyledons</taxon>
        <taxon>Gunneridae</taxon>
        <taxon>Pentapetalae</taxon>
        <taxon>asterids</taxon>
        <taxon>campanulids</taxon>
        <taxon>Aquifoliales</taxon>
        <taxon>Aquifoliaceae</taxon>
        <taxon>Ilex</taxon>
    </lineage>
</organism>
<evidence type="ECO:0000256" key="6">
    <source>
        <dbReference type="ARBA" id="ARBA00022989"/>
    </source>
</evidence>
<feature type="transmembrane region" description="Helical" evidence="8">
    <location>
        <begin position="333"/>
        <end position="351"/>
    </location>
</feature>
<dbReference type="PROSITE" id="PS50939">
    <property type="entry name" value="CYTOCHROME_B561"/>
    <property type="match status" value="1"/>
</dbReference>
<evidence type="ECO:0000256" key="1">
    <source>
        <dbReference type="ARBA" id="ARBA00004370"/>
    </source>
</evidence>
<feature type="transmembrane region" description="Helical" evidence="8">
    <location>
        <begin position="293"/>
        <end position="312"/>
    </location>
</feature>
<dbReference type="Proteomes" id="UP001642360">
    <property type="component" value="Unassembled WGS sequence"/>
</dbReference>
<keyword evidence="2" id="KW-0813">Transport</keyword>
<feature type="chain" id="PRO_5044794140" description="Cytochrome b561 and DOMON domain-containing protein" evidence="9">
    <location>
        <begin position="33"/>
        <end position="396"/>
    </location>
</feature>
<keyword evidence="4 9" id="KW-0732">Signal</keyword>
<dbReference type="PANTHER" id="PTHR23130">
    <property type="entry name" value="CYTOCHROME B561 AND DOMON DOMAIN-CONTAINING PROTEIN"/>
    <property type="match status" value="1"/>
</dbReference>
<evidence type="ECO:0000259" key="11">
    <source>
        <dbReference type="PROSITE" id="PS50939"/>
    </source>
</evidence>
<reference evidence="12 13" key="1">
    <citation type="submission" date="2024-02" db="EMBL/GenBank/DDBJ databases">
        <authorList>
            <person name="Vignale AGUSTIN F."/>
            <person name="Sosa J E."/>
            <person name="Modenutti C."/>
        </authorList>
    </citation>
    <scope>NUCLEOTIDE SEQUENCE [LARGE SCALE GENOMIC DNA]</scope>
</reference>
<feature type="domain" description="Cytochrome b561" evidence="11">
    <location>
        <begin position="185"/>
        <end position="382"/>
    </location>
</feature>
<accession>A0ABC8TE32</accession>
<dbReference type="CDD" id="cd09631">
    <property type="entry name" value="DOMON_DOH"/>
    <property type="match status" value="1"/>
</dbReference>
<evidence type="ECO:0000256" key="5">
    <source>
        <dbReference type="ARBA" id="ARBA00022982"/>
    </source>
</evidence>
<dbReference type="Gene3D" id="1.20.120.1770">
    <property type="match status" value="1"/>
</dbReference>
<keyword evidence="7 8" id="KW-0472">Membrane</keyword>
<sequence>MEEYLSFRVSWLIRLALLAVILIGLSGPNAFAVEEGGDGIETLCSVDLSTFLPLPYSNLSNAVCKPIWNSYLLRYSQTKDHVVTIVLSTIYTTGWIGMGFSRDGMMLNSSAMVGWINKVGRPRIKQYYLEGFTPSKIKPDKGELPLTDIPPFAVLHGASIYLAFQMKFANSLAKQPILLAFGSRYPEHFHLSLHDDKTTLWFDFSAGKSANSAAVVNNFNHVKQTHGTLGLLGWGLILPCGAIVARHLRHRDPLWYYLHVGIQFVGFLLGLAAVVVGVSLYKTLHANVPAHRGIGITVLVLSILQILAFFLRPSKDSKIRRYWNWYHSWFGRIALFFGAVNIVLGIHIGGAGSEWKIGYGFILGTILLTSIVLEALLILGKSGKKIPPSTFQMNTL</sequence>
<evidence type="ECO:0000256" key="2">
    <source>
        <dbReference type="ARBA" id="ARBA00022448"/>
    </source>
</evidence>
<feature type="signal peptide" evidence="9">
    <location>
        <begin position="1"/>
        <end position="32"/>
    </location>
</feature>
<dbReference type="InterPro" id="IPR006593">
    <property type="entry name" value="Cyt_b561/ferric_Rdtase_TM"/>
</dbReference>
<feature type="transmembrane region" description="Helical" evidence="8">
    <location>
        <begin position="357"/>
        <end position="379"/>
    </location>
</feature>
<name>A0ABC8TE32_9AQUA</name>
<dbReference type="SMART" id="SM00665">
    <property type="entry name" value="B561"/>
    <property type="match status" value="1"/>
</dbReference>
<comment type="subcellular location">
    <subcellularLocation>
        <location evidence="1">Membrane</location>
    </subcellularLocation>
</comment>
<evidence type="ECO:0008006" key="14">
    <source>
        <dbReference type="Google" id="ProtNLM"/>
    </source>
</evidence>